<comment type="caution">
    <text evidence="1">The sequence shown here is derived from an EMBL/GenBank/DDBJ whole genome shotgun (WGS) entry which is preliminary data.</text>
</comment>
<proteinExistence type="predicted"/>
<protein>
    <submittedName>
        <fullName evidence="1">Thermostable hemolysin</fullName>
    </submittedName>
</protein>
<dbReference type="STRING" id="1333998.M2A_2756"/>
<dbReference type="Pfam" id="PF12261">
    <property type="entry name" value="T_hemolysin"/>
    <property type="match status" value="1"/>
</dbReference>
<accession>A0A081BDY9</accession>
<dbReference type="EMBL" id="BBIO01000016">
    <property type="protein sequence ID" value="GAK46257.1"/>
    <property type="molecule type" value="Genomic_DNA"/>
</dbReference>
<sequence>MQATILSQACGGRAEAEAFLKAGYARAYGAQLENFPAQLCVVRRDGGAPLAGAGIRLAGDGFFSEAYLDKPLCDIAAELWGGPVSSHAFIEITTLVSASPFALFPLMAALLDCGRARGLTAGLFTITAPLRRLFLRLGIPFTALVPARAERIGNAQSWGSYYEMDPWVCLMRDPAHAVFPRASLSVPALTPASSQAAAFDSPLKEYALHG</sequence>
<keyword evidence="2" id="KW-1185">Reference proteome</keyword>
<organism evidence="1 2">
    <name type="scientific">Tepidicaulis marinus</name>
    <dbReference type="NCBI Taxonomy" id="1333998"/>
    <lineage>
        <taxon>Bacteria</taxon>
        <taxon>Pseudomonadati</taxon>
        <taxon>Pseudomonadota</taxon>
        <taxon>Alphaproteobacteria</taxon>
        <taxon>Hyphomicrobiales</taxon>
        <taxon>Parvibaculaceae</taxon>
        <taxon>Tepidicaulis</taxon>
    </lineage>
</organism>
<dbReference type="InterPro" id="IPR022050">
    <property type="entry name" value="T_hemolysin"/>
</dbReference>
<name>A0A081BDY9_9HYPH</name>
<dbReference type="Proteomes" id="UP000028702">
    <property type="component" value="Unassembled WGS sequence"/>
</dbReference>
<evidence type="ECO:0000313" key="1">
    <source>
        <dbReference type="EMBL" id="GAK46257.1"/>
    </source>
</evidence>
<gene>
    <name evidence="1" type="ORF">M2A_2756</name>
</gene>
<dbReference type="eggNOG" id="ENOG5032S9B">
    <property type="taxonomic scope" value="Bacteria"/>
</dbReference>
<dbReference type="AlphaFoldDB" id="A0A081BDY9"/>
<reference evidence="1 2" key="1">
    <citation type="submission" date="2014-07" db="EMBL/GenBank/DDBJ databases">
        <title>Tepidicaulis marinum gen. nov., sp. nov., a novel marine bacterium denitrifying nitrate to nitrous oxide strictly under microaerobic conditions.</title>
        <authorList>
            <person name="Takeuchi M."/>
            <person name="Yamagishi T."/>
            <person name="Kamagata Y."/>
            <person name="Oshima K."/>
            <person name="Hattori M."/>
            <person name="Katayama T."/>
            <person name="Hanada S."/>
            <person name="Tamaki H."/>
            <person name="Marumo K."/>
            <person name="Maeda H."/>
            <person name="Nedachi M."/>
            <person name="Iwasaki W."/>
            <person name="Suwa Y."/>
            <person name="Sakata S."/>
        </authorList>
    </citation>
    <scope>NUCLEOTIDE SEQUENCE [LARGE SCALE GENOMIC DNA]</scope>
    <source>
        <strain evidence="1 2">MA2</strain>
    </source>
</reference>
<evidence type="ECO:0000313" key="2">
    <source>
        <dbReference type="Proteomes" id="UP000028702"/>
    </source>
</evidence>
<dbReference type="RefSeq" id="WP_045448606.1">
    <property type="nucleotide sequence ID" value="NZ_BBIO01000016.1"/>
</dbReference>